<organism evidence="1 2">
    <name type="scientific">Williamsia phyllosphaerae</name>
    <dbReference type="NCBI Taxonomy" id="885042"/>
    <lineage>
        <taxon>Bacteria</taxon>
        <taxon>Bacillati</taxon>
        <taxon>Actinomycetota</taxon>
        <taxon>Actinomycetes</taxon>
        <taxon>Mycobacteriales</taxon>
        <taxon>Nocardiaceae</taxon>
        <taxon>Williamsia</taxon>
    </lineage>
</organism>
<name>A0ABQ1U0G7_9NOCA</name>
<dbReference type="RefSeq" id="WP_188485742.1">
    <property type="nucleotide sequence ID" value="NZ_BMCS01000001.1"/>
</dbReference>
<protein>
    <submittedName>
        <fullName evidence="1">Uncharacterized protein</fullName>
    </submittedName>
</protein>
<sequence>MTDISVHPDAVRAYGTAVAGIGTAIESAGAMDLAANVAVMVPIFGLIGQDFLASFAGAQFANAVSTASLVGVHASSAAGAFGAAAGYENSDGNTAGNLGSAGSTL</sequence>
<evidence type="ECO:0000313" key="1">
    <source>
        <dbReference type="EMBL" id="GGF08162.1"/>
    </source>
</evidence>
<dbReference type="Pfam" id="PF10824">
    <property type="entry name" value="T7SS_ESX_EspC"/>
    <property type="match status" value="1"/>
</dbReference>
<gene>
    <name evidence="1" type="ORF">GCM10007298_00100</name>
</gene>
<accession>A0ABQ1U0G7</accession>
<comment type="caution">
    <text evidence="1">The sequence shown here is derived from an EMBL/GenBank/DDBJ whole genome shotgun (WGS) entry which is preliminary data.</text>
</comment>
<dbReference type="InterPro" id="IPR022536">
    <property type="entry name" value="EspC"/>
</dbReference>
<dbReference type="EMBL" id="BMCS01000001">
    <property type="protein sequence ID" value="GGF08162.1"/>
    <property type="molecule type" value="Genomic_DNA"/>
</dbReference>
<proteinExistence type="predicted"/>
<evidence type="ECO:0000313" key="2">
    <source>
        <dbReference type="Proteomes" id="UP000632454"/>
    </source>
</evidence>
<keyword evidence="2" id="KW-1185">Reference proteome</keyword>
<reference evidence="2" key="1">
    <citation type="journal article" date="2019" name="Int. J. Syst. Evol. Microbiol.">
        <title>The Global Catalogue of Microorganisms (GCM) 10K type strain sequencing project: providing services to taxonomists for standard genome sequencing and annotation.</title>
        <authorList>
            <consortium name="The Broad Institute Genomics Platform"/>
            <consortium name="The Broad Institute Genome Sequencing Center for Infectious Disease"/>
            <person name="Wu L."/>
            <person name="Ma J."/>
        </authorList>
    </citation>
    <scope>NUCLEOTIDE SEQUENCE [LARGE SCALE GENOMIC DNA]</scope>
    <source>
        <strain evidence="2">CCM 7855</strain>
    </source>
</reference>
<dbReference type="Proteomes" id="UP000632454">
    <property type="component" value="Unassembled WGS sequence"/>
</dbReference>